<evidence type="ECO:0000313" key="7">
    <source>
        <dbReference type="EMBL" id="AUW94412.1"/>
    </source>
</evidence>
<comment type="cofactor">
    <cofactor evidence="4 6">
        <name>pyridoxal 5'-phosphate</name>
        <dbReference type="ChEBI" id="CHEBI:597326"/>
    </cofactor>
</comment>
<comment type="pathway">
    <text evidence="4 6">Amino-acid degradation; L-kynurenine degradation; L-alanine and anthranilate from L-kynurenine: step 1/1.</text>
</comment>
<dbReference type="PANTHER" id="PTHR14084">
    <property type="entry name" value="KYNURENINASE"/>
    <property type="match status" value="1"/>
</dbReference>
<evidence type="ECO:0000256" key="4">
    <source>
        <dbReference type="HAMAP-Rule" id="MF_01970"/>
    </source>
</evidence>
<comment type="pathway">
    <text evidence="4 6">Cofactor biosynthesis; NAD(+) biosynthesis; quinolinate from L-kynurenine: step 2/3.</text>
</comment>
<dbReference type="Gene3D" id="3.40.640.10">
    <property type="entry name" value="Type I PLP-dependent aspartate aminotransferase-like (Major domain)"/>
    <property type="match status" value="1"/>
</dbReference>
<sequence length="426" mass="47386">MTEIPVTRAFAESLDRAAPLTQFRDEFPMASQCLYLDGNSLGLLSRRAEASLLAILDSWRTYGIDGWSTGSYRWFDLSEHLGHMMAPLVGAQPHEVIVTGSTTVNLHQLLATFYRPHGERRKILADALAFPSDIYAISSHLLLHGLSPDEALVQVPSHDGFTLSEDDIIDAMTPDVALVLLPSVLFVSGQLLDIPKLTEAAHERHIIIGFDLAHSVGVLPHALSQWGVDFAFWCTYKYLNGGPGSVAALYVAERHHGIRPGLAGWFSSDKTVQFDMAHQLIPAPDAGAFQIGTPHLLSLAPLIGSLDMYSETTIDIIRAKSVQLTHYLMELATARLKDFNVRVVTPQEEAQRGGHVALAHPEAVRICKALKDRQVIPDYRPPEVIRLAPSPLYTTYTDIWDTVNHIWHIMHEREYAQYPLKREIVS</sequence>
<dbReference type="InterPro" id="IPR015421">
    <property type="entry name" value="PyrdxlP-dep_Trfase_major"/>
</dbReference>
<comment type="catalytic activity">
    <reaction evidence="4 6">
        <text>L-kynurenine + H2O = anthranilate + L-alanine + H(+)</text>
        <dbReference type="Rhea" id="RHEA:16813"/>
        <dbReference type="ChEBI" id="CHEBI:15377"/>
        <dbReference type="ChEBI" id="CHEBI:15378"/>
        <dbReference type="ChEBI" id="CHEBI:16567"/>
        <dbReference type="ChEBI" id="CHEBI:57959"/>
        <dbReference type="ChEBI" id="CHEBI:57972"/>
        <dbReference type="EC" id="3.7.1.3"/>
    </reaction>
</comment>
<keyword evidence="3 4" id="KW-0663">Pyridoxal phosphate</keyword>
<keyword evidence="8" id="KW-1185">Reference proteome</keyword>
<comment type="similarity">
    <text evidence="4 6">Belongs to the kynureninase family.</text>
</comment>
<feature type="binding site" evidence="4">
    <location>
        <position position="214"/>
    </location>
    <ligand>
        <name>pyridoxal 5'-phosphate</name>
        <dbReference type="ChEBI" id="CHEBI:597326"/>
    </ligand>
</feature>
<feature type="binding site" evidence="4">
    <location>
        <position position="236"/>
    </location>
    <ligand>
        <name>pyridoxal 5'-phosphate</name>
        <dbReference type="ChEBI" id="CHEBI:597326"/>
    </ligand>
</feature>
<evidence type="ECO:0000256" key="1">
    <source>
        <dbReference type="ARBA" id="ARBA00022642"/>
    </source>
</evidence>
<dbReference type="NCBIfam" id="TIGR01814">
    <property type="entry name" value="kynureninase"/>
    <property type="match status" value="1"/>
</dbReference>
<gene>
    <name evidence="4" type="primary">kynU</name>
    <name evidence="7" type="ORF">BXT84_11055</name>
</gene>
<dbReference type="Proteomes" id="UP000325292">
    <property type="component" value="Chromosome"/>
</dbReference>
<feature type="binding site" evidence="4">
    <location>
        <position position="211"/>
    </location>
    <ligand>
        <name>pyridoxal 5'-phosphate</name>
        <dbReference type="ChEBI" id="CHEBI:597326"/>
    </ligand>
</feature>
<organism evidence="7 8">
    <name type="scientific">Sulfobacillus thermotolerans</name>
    <dbReference type="NCBI Taxonomy" id="338644"/>
    <lineage>
        <taxon>Bacteria</taxon>
        <taxon>Bacillati</taxon>
        <taxon>Bacillota</taxon>
        <taxon>Clostridia</taxon>
        <taxon>Eubacteriales</taxon>
        <taxon>Clostridiales Family XVII. Incertae Sedis</taxon>
        <taxon>Sulfobacillus</taxon>
    </lineage>
</organism>
<dbReference type="PANTHER" id="PTHR14084:SF0">
    <property type="entry name" value="KYNURENINASE"/>
    <property type="match status" value="1"/>
</dbReference>
<dbReference type="EMBL" id="CP019454">
    <property type="protein sequence ID" value="AUW94412.1"/>
    <property type="molecule type" value="Genomic_DNA"/>
</dbReference>
<feature type="binding site" evidence="4">
    <location>
        <position position="102"/>
    </location>
    <ligand>
        <name>pyridoxal 5'-phosphate</name>
        <dbReference type="ChEBI" id="CHEBI:597326"/>
    </ligand>
</feature>
<keyword evidence="1 4" id="KW-0662">Pyridine nucleotide biosynthesis</keyword>
<dbReference type="InterPro" id="IPR010111">
    <property type="entry name" value="Kynureninase"/>
</dbReference>
<feature type="binding site" evidence="4">
    <location>
        <begin position="130"/>
        <end position="133"/>
    </location>
    <ligand>
        <name>pyridoxal 5'-phosphate</name>
        <dbReference type="ChEBI" id="CHEBI:597326"/>
    </ligand>
</feature>
<evidence type="ECO:0000256" key="3">
    <source>
        <dbReference type="ARBA" id="ARBA00022898"/>
    </source>
</evidence>
<dbReference type="Gene3D" id="3.90.1150.10">
    <property type="entry name" value="Aspartate Aminotransferase, domain 1"/>
    <property type="match status" value="1"/>
</dbReference>
<evidence type="ECO:0000256" key="5">
    <source>
        <dbReference type="NCBIfam" id="TIGR01814"/>
    </source>
</evidence>
<proteinExistence type="inferred from homology"/>
<keyword evidence="2 4" id="KW-0378">Hydrolase</keyword>
<dbReference type="Pfam" id="PF22580">
    <property type="entry name" value="KYNU_C"/>
    <property type="match status" value="1"/>
</dbReference>
<protein>
    <recommendedName>
        <fullName evidence="4 5">Kynureninase</fullName>
        <ecNumber evidence="4 5">3.7.1.3</ecNumber>
    </recommendedName>
    <alternativeName>
        <fullName evidence="4">L-kynurenine hydrolase</fullName>
    </alternativeName>
</protein>
<evidence type="ECO:0000256" key="2">
    <source>
        <dbReference type="ARBA" id="ARBA00022801"/>
    </source>
</evidence>
<accession>A0ABN5H239</accession>
<feature type="modified residue" description="N6-(pyridoxal phosphate)lysine" evidence="4">
    <location>
        <position position="237"/>
    </location>
</feature>
<dbReference type="PIRSF" id="PIRSF038800">
    <property type="entry name" value="KYNU"/>
    <property type="match status" value="1"/>
</dbReference>
<comment type="function">
    <text evidence="4 6">Catalyzes the cleavage of L-kynurenine (L-Kyn) and L-3-hydroxykynurenine (L-3OHKyn) into anthranilic acid (AA) and 3-hydroxyanthranilic acid (3-OHAA), respectively.</text>
</comment>
<comment type="caution">
    <text evidence="4">Lacks conserved residue(s) required for the propagation of feature annotation.</text>
</comment>
<feature type="binding site" evidence="4">
    <location>
        <position position="293"/>
    </location>
    <ligand>
        <name>pyridoxal 5'-phosphate</name>
        <dbReference type="ChEBI" id="CHEBI:597326"/>
    </ligand>
</feature>
<reference evidence="7 8" key="1">
    <citation type="journal article" date="2019" name="Sci. Rep.">
        <title>Sulfobacillus thermotolerans: new insights into resistance and metabolic capacities of acidophilic chemolithotrophs.</title>
        <authorList>
            <person name="Panyushkina A.E."/>
            <person name="Babenko V.V."/>
            <person name="Nikitina A.S."/>
            <person name="Selezneva O.V."/>
            <person name="Tsaplina I.A."/>
            <person name="Letarova M.A."/>
            <person name="Kostryukova E.S."/>
            <person name="Letarov A.V."/>
        </authorList>
    </citation>
    <scope>NUCLEOTIDE SEQUENCE [LARGE SCALE GENOMIC DNA]</scope>
    <source>
        <strain evidence="7 8">Kr1</strain>
    </source>
</reference>
<dbReference type="InterPro" id="IPR015422">
    <property type="entry name" value="PyrdxlP-dep_Trfase_small"/>
</dbReference>
<dbReference type="InterPro" id="IPR015424">
    <property type="entry name" value="PyrdxlP-dep_Trfase"/>
</dbReference>
<evidence type="ECO:0000313" key="8">
    <source>
        <dbReference type="Proteomes" id="UP000325292"/>
    </source>
</evidence>
<comment type="catalytic activity">
    <reaction evidence="6">
        <text>3-hydroxy-L-kynurenine + H2O = 3-hydroxyanthranilate + L-alanine + H(+)</text>
        <dbReference type="Rhea" id="RHEA:25143"/>
        <dbReference type="ChEBI" id="CHEBI:15377"/>
        <dbReference type="ChEBI" id="CHEBI:15378"/>
        <dbReference type="ChEBI" id="CHEBI:36559"/>
        <dbReference type="ChEBI" id="CHEBI:57972"/>
        <dbReference type="ChEBI" id="CHEBI:58125"/>
        <dbReference type="EC" id="3.7.1.3"/>
    </reaction>
</comment>
<dbReference type="SUPFAM" id="SSF53383">
    <property type="entry name" value="PLP-dependent transferases"/>
    <property type="match status" value="1"/>
</dbReference>
<dbReference type="EC" id="3.7.1.3" evidence="4 5"/>
<dbReference type="HAMAP" id="MF_01970">
    <property type="entry name" value="Kynureninase"/>
    <property type="match status" value="1"/>
</dbReference>
<comment type="subunit">
    <text evidence="4 6">Homodimer.</text>
</comment>
<feature type="binding site" evidence="4">
    <location>
        <position position="103"/>
    </location>
    <ligand>
        <name>pyridoxal 5'-phosphate</name>
        <dbReference type="ChEBI" id="CHEBI:597326"/>
    </ligand>
</feature>
<evidence type="ECO:0000256" key="6">
    <source>
        <dbReference type="PIRNR" id="PIRNR038800"/>
    </source>
</evidence>
<feature type="binding site" evidence="4">
    <location>
        <position position="265"/>
    </location>
    <ligand>
        <name>pyridoxal 5'-phosphate</name>
        <dbReference type="ChEBI" id="CHEBI:597326"/>
    </ligand>
</feature>
<name>A0ABN5H239_9FIRM</name>